<keyword evidence="3" id="KW-1185">Reference proteome</keyword>
<evidence type="ECO:0000313" key="3">
    <source>
        <dbReference type="Proteomes" id="UP000654279"/>
    </source>
</evidence>
<evidence type="ECO:0000256" key="1">
    <source>
        <dbReference type="SAM" id="MobiDB-lite"/>
    </source>
</evidence>
<comment type="caution">
    <text evidence="2">The sequence shown here is derived from an EMBL/GenBank/DDBJ whole genome shotgun (WGS) entry which is preliminary data.</text>
</comment>
<accession>A0A926CZJ6</accession>
<dbReference type="EMBL" id="JACRSO010000001">
    <property type="protein sequence ID" value="MBC8528616.1"/>
    <property type="molecule type" value="Genomic_DNA"/>
</dbReference>
<proteinExistence type="predicted"/>
<gene>
    <name evidence="2" type="ORF">H8699_04085</name>
</gene>
<name>A0A926CZJ6_9FIRM</name>
<feature type="compositionally biased region" description="Low complexity" evidence="1">
    <location>
        <begin position="112"/>
        <end position="122"/>
    </location>
</feature>
<dbReference type="Proteomes" id="UP000654279">
    <property type="component" value="Unassembled WGS sequence"/>
</dbReference>
<protein>
    <submittedName>
        <fullName evidence="2">Uncharacterized protein</fullName>
    </submittedName>
</protein>
<organism evidence="2 3">
    <name type="scientific">Luoshenia tenuis</name>
    <dbReference type="NCBI Taxonomy" id="2763654"/>
    <lineage>
        <taxon>Bacteria</taxon>
        <taxon>Bacillati</taxon>
        <taxon>Bacillota</taxon>
        <taxon>Clostridia</taxon>
        <taxon>Christensenellales</taxon>
        <taxon>Christensenellaceae</taxon>
        <taxon>Luoshenia</taxon>
    </lineage>
</organism>
<reference evidence="2" key="1">
    <citation type="submission" date="2020-08" db="EMBL/GenBank/DDBJ databases">
        <title>Genome public.</title>
        <authorList>
            <person name="Liu C."/>
            <person name="Sun Q."/>
        </authorList>
    </citation>
    <scope>NUCLEOTIDE SEQUENCE</scope>
    <source>
        <strain evidence="2">NSJ-44</strain>
    </source>
</reference>
<evidence type="ECO:0000313" key="2">
    <source>
        <dbReference type="EMBL" id="MBC8528616.1"/>
    </source>
</evidence>
<dbReference type="RefSeq" id="WP_249284599.1">
    <property type="nucleotide sequence ID" value="NZ_JACRSO010000001.1"/>
</dbReference>
<sequence length="231" mass="24961">MDVLVFIIIVIVAIASSAAKKSGKNAQKQPPQTGARRNPAVDELNELMQKYSQPVQKEVEEIRQDPEVQAAGGRIVDTLQQALQDQPWQAAVSAAVQTAVEKSARTKQTEQGSLLQAQGQGSHILGDGTHSPEGCETLSTQGRGPGGSLGESAMDIESRKIALERELRRRQDDYAPPQVAAAMQVHGKAQDTVMQLELDRETLLQGIVLSEVLGPPRGRRPFRPGGYANIK</sequence>
<feature type="region of interest" description="Disordered" evidence="1">
    <location>
        <begin position="112"/>
        <end position="134"/>
    </location>
</feature>
<dbReference type="AlphaFoldDB" id="A0A926CZJ6"/>